<evidence type="ECO:0000256" key="2">
    <source>
        <dbReference type="SAM" id="MobiDB-lite"/>
    </source>
</evidence>
<evidence type="ECO:0000256" key="1">
    <source>
        <dbReference type="SAM" id="Coils"/>
    </source>
</evidence>
<dbReference type="PANTHER" id="PTHR10773">
    <property type="entry name" value="DNA-DIRECTED RNA POLYMERASES I, II, AND III SUBUNIT RPABC2"/>
    <property type="match status" value="1"/>
</dbReference>
<feature type="coiled-coil region" evidence="1">
    <location>
        <begin position="350"/>
        <end position="386"/>
    </location>
</feature>
<evidence type="ECO:0000313" key="3">
    <source>
        <dbReference type="EMBL" id="CAH1135393.1"/>
    </source>
</evidence>
<name>A0A9P0DPA3_9CUCU</name>
<gene>
    <name evidence="3" type="ORF">CEUTPL_LOCUS13754</name>
</gene>
<feature type="compositionally biased region" description="Low complexity" evidence="2">
    <location>
        <begin position="88"/>
        <end position="106"/>
    </location>
</feature>
<keyword evidence="1" id="KW-0175">Coiled coil</keyword>
<organism evidence="3 4">
    <name type="scientific">Ceutorhynchus assimilis</name>
    <name type="common">cabbage seed weevil</name>
    <dbReference type="NCBI Taxonomy" id="467358"/>
    <lineage>
        <taxon>Eukaryota</taxon>
        <taxon>Metazoa</taxon>
        <taxon>Ecdysozoa</taxon>
        <taxon>Arthropoda</taxon>
        <taxon>Hexapoda</taxon>
        <taxon>Insecta</taxon>
        <taxon>Pterygota</taxon>
        <taxon>Neoptera</taxon>
        <taxon>Endopterygota</taxon>
        <taxon>Coleoptera</taxon>
        <taxon>Polyphaga</taxon>
        <taxon>Cucujiformia</taxon>
        <taxon>Curculionidae</taxon>
        <taxon>Ceutorhynchinae</taxon>
        <taxon>Ceutorhynchus</taxon>
    </lineage>
</organism>
<evidence type="ECO:0000313" key="4">
    <source>
        <dbReference type="Proteomes" id="UP001152799"/>
    </source>
</evidence>
<dbReference type="EMBL" id="OU892285">
    <property type="protein sequence ID" value="CAH1135393.1"/>
    <property type="molecule type" value="Genomic_DNA"/>
</dbReference>
<accession>A0A9P0DPA3</accession>
<dbReference type="Proteomes" id="UP001152799">
    <property type="component" value="Chromosome 9"/>
</dbReference>
<reference evidence="3" key="1">
    <citation type="submission" date="2022-01" db="EMBL/GenBank/DDBJ databases">
        <authorList>
            <person name="King R."/>
        </authorList>
    </citation>
    <scope>NUCLEOTIDE SEQUENCE</scope>
</reference>
<protein>
    <submittedName>
        <fullName evidence="3">Uncharacterized protein</fullName>
    </submittedName>
</protein>
<dbReference type="OrthoDB" id="6753578at2759"/>
<dbReference type="AlphaFoldDB" id="A0A9P0DPA3"/>
<keyword evidence="4" id="KW-1185">Reference proteome</keyword>
<sequence length="511" mass="59181">MVYLPNVIFYQKMAILDHKKGVKTENSSYKDGTSPSMRQCQYNNGTCQELDHFHSETCCLYVYIKVVSARNNNFFVMDSENADEFSDFSDSGSEYCPSSNNNSSSSEENDPATASSDDPLLQFHIRPDEQIAENPQLLQPTISRKRKRTRIEKSWKINQRKLSRNSGKSYVSKRGVMVPEKQFTHLDCGCAKKCFTLFTEVERQLIFDSFWSLGDYVAQNSYIHGLVQAKKVVRKRPKDGSGHEKQTSFSYFLRNDGNTQVVCKKFFLSTFQISNGRLYRCIAKKTMSECKERRGTTSSRRLDDTDIVAHIKECSRENKEPTNLKYYYHVFNTKFNLHFKPPHQDTCKKCDEFELKIKAADEENIKKELELQRELHQRKAQSARNSLKTDFENIHAPAKIVILKQAFLFQSLLQDPDVSIDTIDLKFLVSGYSYLPNDGEFGIKESASRKHVQIHSPDQWIEIIKGSKKKLPHFKVVEMHHEEFLSTKNLEAAITNRKETTCGYNFNWLTI</sequence>
<proteinExistence type="predicted"/>
<feature type="region of interest" description="Disordered" evidence="2">
    <location>
        <begin position="88"/>
        <end position="119"/>
    </location>
</feature>
<dbReference type="PANTHER" id="PTHR10773:SF19">
    <property type="match status" value="1"/>
</dbReference>